<evidence type="ECO:0000313" key="3">
    <source>
        <dbReference type="Proteomes" id="UP000266673"/>
    </source>
</evidence>
<keyword evidence="3" id="KW-1185">Reference proteome</keyword>
<keyword evidence="1" id="KW-0812">Transmembrane</keyword>
<keyword evidence="1" id="KW-0472">Membrane</keyword>
<comment type="caution">
    <text evidence="2">The sequence shown here is derived from an EMBL/GenBank/DDBJ whole genome shotgun (WGS) entry which is preliminary data.</text>
</comment>
<sequence length="104" mass="11747">MNAGVDVQAVNNIKKPVEAYNMYRLQNEQRIKIAKNNETNVTKKAIKVMVSIMMTVTVMVMVTVKLTVKINEIDNENIKTRPIRSTDLDLDPYLLLIHSASNSA</sequence>
<proteinExistence type="predicted"/>
<accession>A0A397UHD3</accession>
<name>A0A397UHD3_9GLOM</name>
<gene>
    <name evidence="2" type="ORF">C2G38_2208077</name>
</gene>
<protein>
    <submittedName>
        <fullName evidence="2">Uncharacterized protein</fullName>
    </submittedName>
</protein>
<keyword evidence="1" id="KW-1133">Transmembrane helix</keyword>
<dbReference type="EMBL" id="QKWP01001336">
    <property type="protein sequence ID" value="RIB09712.1"/>
    <property type="molecule type" value="Genomic_DNA"/>
</dbReference>
<evidence type="ECO:0000313" key="2">
    <source>
        <dbReference type="EMBL" id="RIB09712.1"/>
    </source>
</evidence>
<feature type="transmembrane region" description="Helical" evidence="1">
    <location>
        <begin position="45"/>
        <end position="64"/>
    </location>
</feature>
<organism evidence="2 3">
    <name type="scientific">Gigaspora rosea</name>
    <dbReference type="NCBI Taxonomy" id="44941"/>
    <lineage>
        <taxon>Eukaryota</taxon>
        <taxon>Fungi</taxon>
        <taxon>Fungi incertae sedis</taxon>
        <taxon>Mucoromycota</taxon>
        <taxon>Glomeromycotina</taxon>
        <taxon>Glomeromycetes</taxon>
        <taxon>Diversisporales</taxon>
        <taxon>Gigasporaceae</taxon>
        <taxon>Gigaspora</taxon>
    </lineage>
</organism>
<dbReference type="AlphaFoldDB" id="A0A397UHD3"/>
<dbReference type="Proteomes" id="UP000266673">
    <property type="component" value="Unassembled WGS sequence"/>
</dbReference>
<evidence type="ECO:0000256" key="1">
    <source>
        <dbReference type="SAM" id="Phobius"/>
    </source>
</evidence>
<reference evidence="2 3" key="1">
    <citation type="submission" date="2018-06" db="EMBL/GenBank/DDBJ databases">
        <title>Comparative genomics reveals the genomic features of Rhizophagus irregularis, R. cerebriforme, R. diaphanum and Gigaspora rosea, and their symbiotic lifestyle signature.</title>
        <authorList>
            <person name="Morin E."/>
            <person name="San Clemente H."/>
            <person name="Chen E.C.H."/>
            <person name="De La Providencia I."/>
            <person name="Hainaut M."/>
            <person name="Kuo A."/>
            <person name="Kohler A."/>
            <person name="Murat C."/>
            <person name="Tang N."/>
            <person name="Roy S."/>
            <person name="Loubradou J."/>
            <person name="Henrissat B."/>
            <person name="Grigoriev I.V."/>
            <person name="Corradi N."/>
            <person name="Roux C."/>
            <person name="Martin F.M."/>
        </authorList>
    </citation>
    <scope>NUCLEOTIDE SEQUENCE [LARGE SCALE GENOMIC DNA]</scope>
    <source>
        <strain evidence="2 3">DAOM 194757</strain>
    </source>
</reference>